<dbReference type="CDD" id="cd00118">
    <property type="entry name" value="LysM"/>
    <property type="match status" value="1"/>
</dbReference>
<dbReference type="Pfam" id="PF04972">
    <property type="entry name" value="BON"/>
    <property type="match status" value="1"/>
</dbReference>
<evidence type="ECO:0000313" key="6">
    <source>
        <dbReference type="EMBL" id="MVO07835.1"/>
    </source>
</evidence>
<evidence type="ECO:0000313" key="7">
    <source>
        <dbReference type="Proteomes" id="UP000431264"/>
    </source>
</evidence>
<feature type="domain" description="LysM" evidence="5">
    <location>
        <begin position="102"/>
        <end position="151"/>
    </location>
</feature>
<dbReference type="EMBL" id="WQLW01000001">
    <property type="protein sequence ID" value="MVO07835.1"/>
    <property type="molecule type" value="Genomic_DNA"/>
</dbReference>
<keyword evidence="7" id="KW-1185">Reference proteome</keyword>
<dbReference type="PANTHER" id="PTHR34700">
    <property type="entry name" value="POTASSIUM BINDING PROTEIN KBP"/>
    <property type="match status" value="1"/>
</dbReference>
<dbReference type="Proteomes" id="UP000431264">
    <property type="component" value="Unassembled WGS sequence"/>
</dbReference>
<comment type="subcellular location">
    <subcellularLocation>
        <location evidence="1">Cytoplasm</location>
    </subcellularLocation>
</comment>
<protein>
    <recommendedName>
        <fullName evidence="3">Potassium binding protein Kbp</fullName>
    </recommendedName>
</protein>
<dbReference type="PROSITE" id="PS50914">
    <property type="entry name" value="BON"/>
    <property type="match status" value="1"/>
</dbReference>
<dbReference type="SMART" id="SM00257">
    <property type="entry name" value="LysM"/>
    <property type="match status" value="1"/>
</dbReference>
<evidence type="ECO:0000256" key="2">
    <source>
        <dbReference type="ARBA" id="ARBA00022490"/>
    </source>
</evidence>
<accession>A0A6I4IE43</accession>
<comment type="caution">
    <text evidence="6">The sequence shown here is derived from an EMBL/GenBank/DDBJ whole genome shotgun (WGS) entry which is preliminary data.</text>
</comment>
<dbReference type="SUPFAM" id="SSF54106">
    <property type="entry name" value="LysM domain"/>
    <property type="match status" value="1"/>
</dbReference>
<dbReference type="GO" id="GO:0005737">
    <property type="term" value="C:cytoplasm"/>
    <property type="evidence" value="ECO:0007669"/>
    <property type="project" value="UniProtKB-SubCell"/>
</dbReference>
<keyword evidence="2" id="KW-0963">Cytoplasm</keyword>
<dbReference type="InterPro" id="IPR007055">
    <property type="entry name" value="BON_dom"/>
</dbReference>
<organism evidence="6 7">
    <name type="scientific">Flavobacterium profundi</name>
    <dbReference type="NCBI Taxonomy" id="1774945"/>
    <lineage>
        <taxon>Bacteria</taxon>
        <taxon>Pseudomonadati</taxon>
        <taxon>Bacteroidota</taxon>
        <taxon>Flavobacteriia</taxon>
        <taxon>Flavobacteriales</taxon>
        <taxon>Flavobacteriaceae</taxon>
        <taxon>Flavobacterium</taxon>
    </lineage>
</organism>
<dbReference type="PROSITE" id="PS51782">
    <property type="entry name" value="LYSM"/>
    <property type="match status" value="1"/>
</dbReference>
<dbReference type="InterPro" id="IPR036779">
    <property type="entry name" value="LysM_dom_sf"/>
</dbReference>
<evidence type="ECO:0000259" key="4">
    <source>
        <dbReference type="PROSITE" id="PS50914"/>
    </source>
</evidence>
<evidence type="ECO:0000259" key="5">
    <source>
        <dbReference type="PROSITE" id="PS51782"/>
    </source>
</evidence>
<reference evidence="7" key="1">
    <citation type="submission" date="2019-05" db="EMBL/GenBank/DDBJ databases">
        <title>Flavobacterium profundi sp. nov., isolated from a deep-sea seamount.</title>
        <authorList>
            <person name="Zhang D.-C."/>
        </authorList>
    </citation>
    <scope>NUCLEOTIDE SEQUENCE [LARGE SCALE GENOMIC DNA]</scope>
    <source>
        <strain evidence="7">TP390</strain>
    </source>
</reference>
<dbReference type="NCBIfam" id="NF008399">
    <property type="entry name" value="PRK11198.1"/>
    <property type="match status" value="1"/>
</dbReference>
<evidence type="ECO:0000256" key="1">
    <source>
        <dbReference type="ARBA" id="ARBA00004496"/>
    </source>
</evidence>
<dbReference type="RefSeq" id="WP_140996231.1">
    <property type="nucleotide sequence ID" value="NZ_VDCZ01000001.1"/>
</dbReference>
<dbReference type="InterPro" id="IPR052196">
    <property type="entry name" value="Bact_Kbp"/>
</dbReference>
<proteinExistence type="predicted"/>
<dbReference type="FunFam" id="3.10.350.10:FF:000001">
    <property type="entry name" value="Peptidoglycan-binding protein LysM"/>
    <property type="match status" value="1"/>
</dbReference>
<dbReference type="Gene3D" id="3.30.1340.30">
    <property type="match status" value="1"/>
</dbReference>
<dbReference type="PANTHER" id="PTHR34700:SF8">
    <property type="entry name" value="POTASSIUM BINDING PROTEIN KBP"/>
    <property type="match status" value="1"/>
</dbReference>
<dbReference type="AlphaFoldDB" id="A0A6I4IE43"/>
<evidence type="ECO:0000256" key="3">
    <source>
        <dbReference type="ARBA" id="ARBA00072219"/>
    </source>
</evidence>
<dbReference type="InterPro" id="IPR018392">
    <property type="entry name" value="LysM"/>
</dbReference>
<name>A0A6I4IE43_9FLAO</name>
<feature type="domain" description="BON" evidence="4">
    <location>
        <begin position="26"/>
        <end position="94"/>
    </location>
</feature>
<sequence>MGLFSFVKNAGAKLFGKKEEEAPVEEKAVLKASALLEHVKALGLKYKNIKISLRGDDVVVEGDVEQQEDAERIVLAIGNVEGVDTVDNQMKVIAPEPKPEAQFHTVEKGEWLSKIAKKYYGDANKYNIIFEANQPMLDHPDKIYPGQVLRIPKIDS</sequence>
<dbReference type="OrthoDB" id="370541at2"/>
<dbReference type="Pfam" id="PF01476">
    <property type="entry name" value="LysM"/>
    <property type="match status" value="1"/>
</dbReference>
<dbReference type="Gene3D" id="3.10.350.10">
    <property type="entry name" value="LysM domain"/>
    <property type="match status" value="1"/>
</dbReference>
<gene>
    <name evidence="6" type="primary">lysM</name>
    <name evidence="6" type="ORF">GOQ30_01490</name>
</gene>